<feature type="compositionally biased region" description="Polar residues" evidence="1">
    <location>
        <begin position="2346"/>
        <end position="2358"/>
    </location>
</feature>
<dbReference type="EMBL" id="CAMXCT010000114">
    <property type="protein sequence ID" value="CAI3974095.1"/>
    <property type="molecule type" value="Genomic_DNA"/>
</dbReference>
<organism evidence="3">
    <name type="scientific">Cladocopium goreaui</name>
    <dbReference type="NCBI Taxonomy" id="2562237"/>
    <lineage>
        <taxon>Eukaryota</taxon>
        <taxon>Sar</taxon>
        <taxon>Alveolata</taxon>
        <taxon>Dinophyceae</taxon>
        <taxon>Suessiales</taxon>
        <taxon>Symbiodiniaceae</taxon>
        <taxon>Cladocopium</taxon>
    </lineage>
</organism>
<feature type="region of interest" description="Disordered" evidence="1">
    <location>
        <begin position="1673"/>
        <end position="1701"/>
    </location>
</feature>
<evidence type="ECO:0000259" key="2">
    <source>
        <dbReference type="PROSITE" id="PS50994"/>
    </source>
</evidence>
<feature type="region of interest" description="Disordered" evidence="1">
    <location>
        <begin position="70"/>
        <end position="103"/>
    </location>
</feature>
<feature type="region of interest" description="Disordered" evidence="1">
    <location>
        <begin position="1"/>
        <end position="58"/>
    </location>
</feature>
<dbReference type="SUPFAM" id="SSF53098">
    <property type="entry name" value="Ribonuclease H-like"/>
    <property type="match status" value="1"/>
</dbReference>
<keyword evidence="5" id="KW-1185">Reference proteome</keyword>
<feature type="region of interest" description="Disordered" evidence="1">
    <location>
        <begin position="2346"/>
        <end position="2376"/>
    </location>
</feature>
<feature type="region of interest" description="Disordered" evidence="1">
    <location>
        <begin position="1288"/>
        <end position="1314"/>
    </location>
</feature>
<dbReference type="InterPro" id="IPR001584">
    <property type="entry name" value="Integrase_cat-core"/>
</dbReference>
<dbReference type="Proteomes" id="UP001152797">
    <property type="component" value="Unassembled WGS sequence"/>
</dbReference>
<reference evidence="3" key="1">
    <citation type="submission" date="2022-10" db="EMBL/GenBank/DDBJ databases">
        <authorList>
            <person name="Chen Y."/>
            <person name="Dougan E. K."/>
            <person name="Chan C."/>
            <person name="Rhodes N."/>
            <person name="Thang M."/>
        </authorList>
    </citation>
    <scope>NUCLEOTIDE SEQUENCE</scope>
</reference>
<sequence>MAASRRAWQTAARTDDPGEPAGGGEGHESSDPATTRPSMPEEENSNSAEDPMPPDPWTEWILRHREFEGHPPRRREGHLPGSFGVYRPPKNESGSGYDSSWSRRNSNGWLSDGELRNFNVAQVRHTTAMNNGKWAGSYDEARRDREWLMHEMDGGRDLKPTEKISVPEFGGDGANDSEVGKSARSYVRKVQVWLRCTRLPPSQRALALYSNLSDRAWVYAEELDMDILGSPSGVDYFLEWIQTRFMEVEVSKISQMMNDLFRRCKKRPEQSVREFNVDFERMVLRLHEVRCELPPLVKAWLYVDKLRLSEAEELALLASCNNEYDCRRLQQAAMIQDRTLRHGFGGSNSAPNDKGWKGSRWKQSVHMTAVQDDGGTSDEENEPNDDENIELVDEQVAQEHHSAYMAYQGAKARCKETVKGRGLDSDAFKQRAEERLRLAKARSYCSACKRRGHWHKDEICPLRQGAKNASAPDEKQVHFTSSRLHECHAVVNTCFATTAGELEHGRGDEFLAIVDTACTKSVASYPWFEKFYKTADALEIPFQILEEKDSFKFGASKVFVSQFAVRGWFAICGQWLAVKVAIVPCDVPLLFSKPVLTKLGMKYDLASGTVSLPALGITDLKVQNSETGHPALAVSRFPEEPPPVFEGSPNDEIWVAACEVYMSADVACRSPKTSMPQLLSPWKMNKSQLVEELNRRGVPFHPSWLVPELRQMVVEIRQQEKPKVETSEALQGLSKCSLDELVKKATAQGITMPDKPTRGWLMRAIRDASNTPADTVVPFGKFKGWMYREIPAPYLEWAMAEVEGNPNSSMDLQRLASWAKSEKTKGKTVLSKTRSLATDPEALAKIPPPSVKDMFDRPSGSDASWSQVSTTRSKGTPVRRQMSEEEEINLLQSRLEMLQARQKKRAVVEFKDAFESFGVPENVKVPKYAAVQVDAQVSKYKGLDDSIKVPAYEYELVSGSASDAGDLLNEEPFVPDKIYYSKTMNPKALGTPEELRERARRGIRRRKRMNESNFKKIKRGMVNLASVLMACTVAAASLTQEIVTGPLEDTFEVFKPFMAYCKGDGQREVDCLELFAGRARISEGFAKRGRGVLQPRDIKFGHDLRDRSTQEQVLKEISQHKPGLIWMAPPCTLWCGFSHLNYNQQRLRRLRKKEMELVHFVASVVCLQRKLGGLVVIENPANSDLWRTDVLRDMIGSGMSFARADLCSYGMKSLDGEALLKKPVSLLTNSAAFNENVQKVCTGDHDHRTIHGAETAHSATYPTGFATAVFHAYNKSCSHAHSVMTAEASSSVEDKPSSPSAVERKPDDVEEPHGAKAISFKGKVSPEIASVLKRVHQNLGHPSNRDLIKHLRIAGAGENILRAAEQMTCNTCARSGRAPLHKVSAPVVALDFNEAVAADIVWLDTADTKNKPALNMVDLASTYQVVVPLKSTKSEDVSEAFSSGWIQWAGAPKFVLVDLDSAFKDKFLALMDNKSIVVRAAAGQAMSWVSDAKNQLRNRSGYSPRQWVFGSNGRQPADLFDMDQSQAEMLDLASPDAKFERSQVLRAGARAAFFACQSKEALQRASNHKPRVEKKNFEPGDLVYAYREVRQGKGKKPKSTWLGPGIVIGREGNNFWLSRGGRCILAAPEHLRTAHHEEVSELLRLKTAMKELKSLMEQPFPDEEMEVDEDFLDPAPEKQESGPIEMEAENEGPPDSSPLPLAWDEAASREQQIRASVRRAQALDDVPTALKKARLEAPKEVFMVKRCISEKGKEKQLEKELPWGLIPYEERHLYREAELKQWKEHVEFGAVRALSLEESRRIEATIPPERVLNARFAYKDKNYALRKVDPSIPCKPKARLCVAGHRDPDLRFDMAVDAPTTSRHSILLALQLGLSRGWSVSVGDIRAAFLNGVPAPRQLYFRQLRGGIPSLQPGQLVEVLKGVFGLSTSPKLWWMKLSKDVQAMVIEVSGRRILVKQNPIDPCVFHFYEQTSQAVVGLLLTHVDDLMLIVEPGLEATIQKEIKDKFPIDEWQSGSLEYVGCSYHCSANEIKISQKAYVEGRVGKVTAKTNADGSVSREQVEENQTSIGSLSWLAKQTRPDLQFAVSQAQRQQSDPSTDDIKKTNKLVDIAFDHKDHGVTLKKIPEKQIVFIAFHDAAWANVSAEDPDIGDSNWSGDHPVASQLAHVIVVSDKRVLGEEHDFSLIDWRSKSSQRVCRSSFAGETMVCCEAVAHAVYLRSLFLSFASGCMASEVCGGEKAPLHCITNCKSLFDHLHREGTPKAPSEKRLAIDLAGLRQILMREAKQQFVSEHGPDLDPTPERPCRPPIHWVPTELQLADILKKELKSAEWWLAMAKDARMSDEPQQFNIATPRDSNQGPASSIAHCPSSAYDPSVRSGPGELPDEVYSLLNRFPRAKADLASVFLIARDSGDDQGQPTCVRPPQEWLDDYDTWLRKQDPQVQQDLANVPKQHIVWQVDGNIYGRQPAAAAYRQELENILLHKLDSAEYKFQRGKVDACVYRCKLSGVILIRHFDDFDVCGPAEAVKDLLEVQLPKFGCKLKVGTLICVWLYSEEPNTHSFKAQQRCGEQDSTRRQWQAYRFERLVTTNLLKWYAFTTSANI</sequence>
<dbReference type="Gene3D" id="3.30.420.10">
    <property type="entry name" value="Ribonuclease H-like superfamily/Ribonuclease H"/>
    <property type="match status" value="1"/>
</dbReference>
<accession>A0A9P1BK28</accession>
<reference evidence="4 5" key="2">
    <citation type="submission" date="2024-05" db="EMBL/GenBank/DDBJ databases">
        <authorList>
            <person name="Chen Y."/>
            <person name="Shah S."/>
            <person name="Dougan E. K."/>
            <person name="Thang M."/>
            <person name="Chan C."/>
        </authorList>
    </citation>
    <scope>NUCLEOTIDE SEQUENCE [LARGE SCALE GENOMIC DNA]</scope>
</reference>
<proteinExistence type="predicted"/>
<dbReference type="PROSITE" id="PS50994">
    <property type="entry name" value="INTEGRASE"/>
    <property type="match status" value="1"/>
</dbReference>
<feature type="region of interest" description="Disordered" evidence="1">
    <location>
        <begin position="823"/>
        <end position="883"/>
    </location>
</feature>
<feature type="compositionally biased region" description="Polar residues" evidence="1">
    <location>
        <begin position="861"/>
        <end position="874"/>
    </location>
</feature>
<comment type="caution">
    <text evidence="3">The sequence shown here is derived from an EMBL/GenBank/DDBJ whole genome shotgun (WGS) entry which is preliminary data.</text>
</comment>
<evidence type="ECO:0000313" key="4">
    <source>
        <dbReference type="EMBL" id="CAL4761407.1"/>
    </source>
</evidence>
<feature type="compositionally biased region" description="Polar residues" evidence="1">
    <location>
        <begin position="92"/>
        <end position="103"/>
    </location>
</feature>
<evidence type="ECO:0000313" key="5">
    <source>
        <dbReference type="Proteomes" id="UP001152797"/>
    </source>
</evidence>
<dbReference type="GO" id="GO:0003676">
    <property type="term" value="F:nucleic acid binding"/>
    <property type="evidence" value="ECO:0007669"/>
    <property type="project" value="InterPro"/>
</dbReference>
<dbReference type="InterPro" id="IPR013103">
    <property type="entry name" value="RVT_2"/>
</dbReference>
<dbReference type="InterPro" id="IPR036397">
    <property type="entry name" value="RNaseH_sf"/>
</dbReference>
<feature type="domain" description="Integrase catalytic" evidence="2">
    <location>
        <begin position="1382"/>
        <end position="1476"/>
    </location>
</feature>
<dbReference type="Pfam" id="PF07727">
    <property type="entry name" value="RVT_2"/>
    <property type="match status" value="1"/>
</dbReference>
<name>A0A9P1BK28_9DINO</name>
<protein>
    <submittedName>
        <fullName evidence="4">Retrovirus-related Pol polyprotein from transposon RE1 (Retro element 1) (AtRE1)</fullName>
    </submittedName>
</protein>
<feature type="compositionally biased region" description="Basic and acidic residues" evidence="1">
    <location>
        <begin position="1292"/>
        <end position="1314"/>
    </location>
</feature>
<dbReference type="InterPro" id="IPR012337">
    <property type="entry name" value="RNaseH-like_sf"/>
</dbReference>
<dbReference type="GO" id="GO:0015074">
    <property type="term" value="P:DNA integration"/>
    <property type="evidence" value="ECO:0007669"/>
    <property type="project" value="InterPro"/>
</dbReference>
<evidence type="ECO:0000256" key="1">
    <source>
        <dbReference type="SAM" id="MobiDB-lite"/>
    </source>
</evidence>
<dbReference type="EMBL" id="CAMXCT030000114">
    <property type="protein sequence ID" value="CAL4761407.1"/>
    <property type="molecule type" value="Genomic_DNA"/>
</dbReference>
<dbReference type="EMBL" id="CAMXCT020000114">
    <property type="protein sequence ID" value="CAL1127470.1"/>
    <property type="molecule type" value="Genomic_DNA"/>
</dbReference>
<gene>
    <name evidence="3" type="ORF">C1SCF055_LOCUS2527</name>
</gene>
<evidence type="ECO:0000313" key="3">
    <source>
        <dbReference type="EMBL" id="CAI3974095.1"/>
    </source>
</evidence>
<dbReference type="OrthoDB" id="447452at2759"/>